<dbReference type="EMBL" id="LTDL01000014">
    <property type="protein sequence ID" value="OAG31627.1"/>
    <property type="molecule type" value="Genomic_DNA"/>
</dbReference>
<dbReference type="GO" id="GO:0006506">
    <property type="term" value="P:GPI anchor biosynthetic process"/>
    <property type="evidence" value="ECO:0007669"/>
    <property type="project" value="TreeGrafter"/>
</dbReference>
<evidence type="ECO:0000256" key="2">
    <source>
        <dbReference type="ARBA" id="ARBA00022676"/>
    </source>
</evidence>
<evidence type="ECO:0000259" key="5">
    <source>
        <dbReference type="Pfam" id="PF00535"/>
    </source>
</evidence>
<dbReference type="PANTHER" id="PTHR43398">
    <property type="entry name" value="DOLICHOL-PHOSPHATE MANNOSYLTRANSFERASE SUBUNIT 1"/>
    <property type="match status" value="1"/>
</dbReference>
<dbReference type="EC" id="2.4.1.83" evidence="4"/>
<comment type="caution">
    <text evidence="6">The sequence shown here is derived from an EMBL/GenBank/DDBJ whole genome shotgun (WGS) entry which is preliminary data.</text>
</comment>
<comment type="similarity">
    <text evidence="1 4">Belongs to the glycosyltransferase 2 family.</text>
</comment>
<keyword evidence="7" id="KW-1185">Reference proteome</keyword>
<comment type="subcellular location">
    <subcellularLocation>
        <location evidence="4">Endoplasmic reticulum</location>
    </subcellularLocation>
</comment>
<keyword evidence="2 4" id="KW-0328">Glycosyltransferase</keyword>
<dbReference type="Pfam" id="PF00535">
    <property type="entry name" value="Glycos_transf_2"/>
    <property type="match status" value="1"/>
</dbReference>
<proteinExistence type="inferred from homology"/>
<dbReference type="VEuPathDB" id="MicrosporidiaDB:NEDG_00102"/>
<dbReference type="GO" id="GO:0006488">
    <property type="term" value="P:dolichol-linked oligosaccharide biosynthetic process"/>
    <property type="evidence" value="ECO:0007669"/>
    <property type="project" value="TreeGrafter"/>
</dbReference>
<dbReference type="UniPathway" id="UPA00378"/>
<organism evidence="6 7">
    <name type="scientific">Nematocida displodere</name>
    <dbReference type="NCBI Taxonomy" id="1805483"/>
    <lineage>
        <taxon>Eukaryota</taxon>
        <taxon>Fungi</taxon>
        <taxon>Fungi incertae sedis</taxon>
        <taxon>Microsporidia</taxon>
        <taxon>Nematocida</taxon>
    </lineage>
</organism>
<dbReference type="AlphaFoldDB" id="A0A177EI61"/>
<sequence>MKVSVILPTHNEKENITVLLRMIETVMKDVPTEVIVVDDGSTDGTSEACRELSSTLSTIQVSTITRAQKTGLGSAYVCGVGHATGEYVLIMDADLSHDPRDMLRLLRRAEETGAGVVIGTRYTKEGGFSNWPFFRKLTSRTANLLAGMFTGKTHSDMTNSYRVYRRDVLQAGIRKVQATGFAYQMEILYHCKTRVEEVPVCFYERSYGRSKLGPYEYFHFLFWGSVLLCRRLQLLLHRVLYCECSEDFFE</sequence>
<name>A0A177EI61_9MICR</name>
<dbReference type="GeneID" id="93646452"/>
<evidence type="ECO:0000313" key="7">
    <source>
        <dbReference type="Proteomes" id="UP000185944"/>
    </source>
</evidence>
<feature type="domain" description="Glycosyltransferase 2-like" evidence="5">
    <location>
        <begin position="4"/>
        <end position="170"/>
    </location>
</feature>
<dbReference type="InterPro" id="IPR001173">
    <property type="entry name" value="Glyco_trans_2-like"/>
</dbReference>
<dbReference type="PANTHER" id="PTHR43398:SF1">
    <property type="entry name" value="DOLICHOL-PHOSPHATE MANNOSYLTRANSFERASE SUBUNIT 1"/>
    <property type="match status" value="1"/>
</dbReference>
<comment type="subunit">
    <text evidence="4">Component of the dolichol-phosphate mannose (DPM) synthase complex.</text>
</comment>
<dbReference type="STRING" id="1805483.A0A177EI61"/>
<dbReference type="GO" id="GO:0004582">
    <property type="term" value="F:dolichyl-phosphate beta-D-mannosyltransferase activity"/>
    <property type="evidence" value="ECO:0007669"/>
    <property type="project" value="UniProtKB-UniRule"/>
</dbReference>
<accession>A0A177EI61</accession>
<dbReference type="Proteomes" id="UP000185944">
    <property type="component" value="Unassembled WGS sequence"/>
</dbReference>
<evidence type="ECO:0000256" key="3">
    <source>
        <dbReference type="ARBA" id="ARBA00022679"/>
    </source>
</evidence>
<dbReference type="FunFam" id="3.90.550.10:FF:000122">
    <property type="entry name" value="Dolichol-phosphate mannosyltransferase subunit 1"/>
    <property type="match status" value="1"/>
</dbReference>
<evidence type="ECO:0000256" key="4">
    <source>
        <dbReference type="RuleBase" id="RU365083"/>
    </source>
</evidence>
<reference evidence="6 7" key="1">
    <citation type="submission" date="2016-02" db="EMBL/GenBank/DDBJ databases">
        <title>Discovery of a natural microsporidian pathogen with a broad tissue tropism in Caenorhabditis elegans.</title>
        <authorList>
            <person name="Luallen R.J."/>
            <person name="Reinke A.W."/>
            <person name="Tong L."/>
            <person name="Botts M.R."/>
            <person name="Felix M.-A."/>
            <person name="Troemel E.R."/>
        </authorList>
    </citation>
    <scope>NUCLEOTIDE SEQUENCE [LARGE SCALE GENOMIC DNA]</scope>
    <source>
        <strain evidence="6 7">JUm2807</strain>
    </source>
</reference>
<dbReference type="CDD" id="cd06442">
    <property type="entry name" value="DPM1_like"/>
    <property type="match status" value="1"/>
</dbReference>
<comment type="catalytic activity">
    <reaction evidence="4">
        <text>a di-trans,poly-cis-dolichyl phosphate + GDP-alpha-D-mannose = a di-trans,poly-cis-dolichyl beta-D-mannosyl phosphate + GDP</text>
        <dbReference type="Rhea" id="RHEA:21184"/>
        <dbReference type="Rhea" id="RHEA-COMP:19498"/>
        <dbReference type="Rhea" id="RHEA-COMP:19501"/>
        <dbReference type="ChEBI" id="CHEBI:57527"/>
        <dbReference type="ChEBI" id="CHEBI:57683"/>
        <dbReference type="ChEBI" id="CHEBI:58189"/>
        <dbReference type="ChEBI" id="CHEBI:58211"/>
    </reaction>
</comment>
<evidence type="ECO:0000256" key="1">
    <source>
        <dbReference type="ARBA" id="ARBA00006739"/>
    </source>
</evidence>
<dbReference type="Gene3D" id="3.90.550.10">
    <property type="entry name" value="Spore Coat Polysaccharide Biosynthesis Protein SpsA, Chain A"/>
    <property type="match status" value="1"/>
</dbReference>
<dbReference type="GO" id="GO:0035269">
    <property type="term" value="P:protein O-linked glycosylation via mannose"/>
    <property type="evidence" value="ECO:0007669"/>
    <property type="project" value="TreeGrafter"/>
</dbReference>
<dbReference type="SUPFAM" id="SSF53448">
    <property type="entry name" value="Nucleotide-diphospho-sugar transferases"/>
    <property type="match status" value="1"/>
</dbReference>
<evidence type="ECO:0000313" key="6">
    <source>
        <dbReference type="EMBL" id="OAG31627.1"/>
    </source>
</evidence>
<keyword evidence="3 4" id="KW-0808">Transferase</keyword>
<comment type="function">
    <text evidence="4">Transfers mannose from GDP-mannose to dolichol monophosphate to form dolichol phosphate mannose (Dol-P-Man) which is the mannosyl donor in pathways leading to N-glycosylation, glycosyl phosphatidylinositol membrane anchoring, and O-mannosylation of proteins.</text>
</comment>
<dbReference type="RefSeq" id="XP_067545228.1">
    <property type="nucleotide sequence ID" value="XM_067687520.1"/>
</dbReference>
<protein>
    <recommendedName>
        <fullName evidence="4">Dolichol-phosphate mannosyltransferase subunit 1</fullName>
        <ecNumber evidence="4">2.4.1.83</ecNumber>
    </recommendedName>
</protein>
<dbReference type="GO" id="GO:0005789">
    <property type="term" value="C:endoplasmic reticulum membrane"/>
    <property type="evidence" value="ECO:0007669"/>
    <property type="project" value="TreeGrafter"/>
</dbReference>
<comment type="pathway">
    <text evidence="4">Protein modification; protein glycosylation.</text>
</comment>
<keyword evidence="4" id="KW-0256">Endoplasmic reticulum</keyword>
<dbReference type="OrthoDB" id="2603at2759"/>
<gene>
    <name evidence="6" type="ORF">NEDG_00102</name>
</gene>
<dbReference type="InterPro" id="IPR029044">
    <property type="entry name" value="Nucleotide-diphossugar_trans"/>
</dbReference>
<dbReference type="InterPro" id="IPR039528">
    <property type="entry name" value="DPM1-like"/>
</dbReference>